<dbReference type="InterPro" id="IPR009061">
    <property type="entry name" value="DNA-bd_dom_put_sf"/>
</dbReference>
<sequence>MSDIFIDTKEKSDKQDHTMILVTAKEASDMLGVPNPTLRKYAQLIEEEGKIFHRNKQGHRGFFHEDISLIKRIMELSNTPKVSIDQAIKSVLQTVDTSVYKTIVL</sequence>
<dbReference type="Pfam" id="PF13411">
    <property type="entry name" value="MerR_1"/>
    <property type="match status" value="1"/>
</dbReference>
<dbReference type="RefSeq" id="WP_367780346.1">
    <property type="nucleotide sequence ID" value="NZ_JBFMIA010000017.1"/>
</dbReference>
<organism evidence="2 3">
    <name type="scientific">Jeotgalibacillus marinus</name>
    <dbReference type="NCBI Taxonomy" id="86667"/>
    <lineage>
        <taxon>Bacteria</taxon>
        <taxon>Bacillati</taxon>
        <taxon>Bacillota</taxon>
        <taxon>Bacilli</taxon>
        <taxon>Bacillales</taxon>
        <taxon>Caryophanaceae</taxon>
        <taxon>Jeotgalibacillus</taxon>
    </lineage>
</organism>
<name>A0ABV3Q696_9BACL</name>
<dbReference type="Proteomes" id="UP001556040">
    <property type="component" value="Unassembled WGS sequence"/>
</dbReference>
<proteinExistence type="predicted"/>
<feature type="domain" description="HTH merR-type" evidence="1">
    <location>
        <begin position="23"/>
        <end position="88"/>
    </location>
</feature>
<gene>
    <name evidence="2" type="ORF">AB1471_13770</name>
</gene>
<evidence type="ECO:0000313" key="2">
    <source>
        <dbReference type="EMBL" id="MEW9502859.1"/>
    </source>
</evidence>
<protein>
    <submittedName>
        <fullName evidence="2">MerR family transcriptional regulator</fullName>
    </submittedName>
</protein>
<dbReference type="SUPFAM" id="SSF46955">
    <property type="entry name" value="Putative DNA-binding domain"/>
    <property type="match status" value="1"/>
</dbReference>
<accession>A0ABV3Q696</accession>
<evidence type="ECO:0000259" key="1">
    <source>
        <dbReference type="Pfam" id="PF13411"/>
    </source>
</evidence>
<comment type="caution">
    <text evidence="2">The sequence shown here is derived from an EMBL/GenBank/DDBJ whole genome shotgun (WGS) entry which is preliminary data.</text>
</comment>
<dbReference type="EMBL" id="JBFMIA010000017">
    <property type="protein sequence ID" value="MEW9502859.1"/>
    <property type="molecule type" value="Genomic_DNA"/>
</dbReference>
<keyword evidence="3" id="KW-1185">Reference proteome</keyword>
<reference evidence="2 3" key="1">
    <citation type="journal article" date="1979" name="Int. J. Syst. Evol. Microbiol.">
        <title>Bacillus globisporus subsp. marinus subsp. nov.</title>
        <authorList>
            <person name="Liu H."/>
        </authorList>
    </citation>
    <scope>NUCLEOTIDE SEQUENCE [LARGE SCALE GENOMIC DNA]</scope>
    <source>
        <strain evidence="2 3">DSM 1297</strain>
    </source>
</reference>
<dbReference type="Gene3D" id="1.10.1660.10">
    <property type="match status" value="1"/>
</dbReference>
<evidence type="ECO:0000313" key="3">
    <source>
        <dbReference type="Proteomes" id="UP001556040"/>
    </source>
</evidence>
<dbReference type="InterPro" id="IPR000551">
    <property type="entry name" value="MerR-type_HTH_dom"/>
</dbReference>